<evidence type="ECO:0000256" key="7">
    <source>
        <dbReference type="SAM" id="Phobius"/>
    </source>
</evidence>
<keyword evidence="7" id="KW-0812">Transmembrane</keyword>
<feature type="coiled-coil region" evidence="6">
    <location>
        <begin position="226"/>
        <end position="253"/>
    </location>
</feature>
<keyword evidence="7" id="KW-1133">Transmembrane helix</keyword>
<organism evidence="9 10">
    <name type="scientific">Saccharospirillum mangrovi</name>
    <dbReference type="NCBI Taxonomy" id="2161747"/>
    <lineage>
        <taxon>Bacteria</taxon>
        <taxon>Pseudomonadati</taxon>
        <taxon>Pseudomonadota</taxon>
        <taxon>Gammaproteobacteria</taxon>
        <taxon>Oceanospirillales</taxon>
        <taxon>Saccharospirillaceae</taxon>
        <taxon>Saccharospirillum</taxon>
    </lineage>
</organism>
<feature type="domain" description="Band 7" evidence="8">
    <location>
        <begin position="23"/>
        <end position="192"/>
    </location>
</feature>
<dbReference type="EMBL" id="JBHRYR010000002">
    <property type="protein sequence ID" value="MFC3851987.1"/>
    <property type="molecule type" value="Genomic_DNA"/>
</dbReference>
<keyword evidence="6" id="KW-0175">Coiled coil</keyword>
<evidence type="ECO:0000256" key="3">
    <source>
        <dbReference type="ARBA" id="ARBA00007161"/>
    </source>
</evidence>
<dbReference type="PANTHER" id="PTHR13806">
    <property type="entry name" value="FLOTILLIN-RELATED"/>
    <property type="match status" value="1"/>
</dbReference>
<evidence type="ECO:0000313" key="9">
    <source>
        <dbReference type="EMBL" id="MFC3851987.1"/>
    </source>
</evidence>
<feature type="transmembrane region" description="Helical" evidence="7">
    <location>
        <begin position="6"/>
        <end position="26"/>
    </location>
</feature>
<gene>
    <name evidence="9" type="ORF">ACFOOG_03985</name>
</gene>
<accession>A0ABV7ZX65</accession>
<name>A0ABV7ZX65_9GAMM</name>
<proteinExistence type="inferred from homology"/>
<evidence type="ECO:0000256" key="6">
    <source>
        <dbReference type="SAM" id="Coils"/>
    </source>
</evidence>
<dbReference type="InterPro" id="IPR001107">
    <property type="entry name" value="Band_7"/>
</dbReference>
<protein>
    <submittedName>
        <fullName evidence="9">Flotillin family protein</fullName>
    </submittedName>
</protein>
<dbReference type="SMART" id="SM00244">
    <property type="entry name" value="PHB"/>
    <property type="match status" value="1"/>
</dbReference>
<dbReference type="Pfam" id="PF01145">
    <property type="entry name" value="Band_7"/>
    <property type="match status" value="1"/>
</dbReference>
<dbReference type="InterPro" id="IPR036013">
    <property type="entry name" value="Band_7/SPFH_dom_sf"/>
</dbReference>
<dbReference type="Pfam" id="PF15975">
    <property type="entry name" value="Flot"/>
    <property type="match status" value="1"/>
</dbReference>
<keyword evidence="4" id="KW-1003">Cell membrane</keyword>
<keyword evidence="10" id="KW-1185">Reference proteome</keyword>
<feature type="coiled-coil region" evidence="6">
    <location>
        <begin position="297"/>
        <end position="328"/>
    </location>
</feature>
<dbReference type="PANTHER" id="PTHR13806:SF31">
    <property type="entry name" value="FLOTILLIN-LIKE PROTEIN 1-RELATED"/>
    <property type="match status" value="1"/>
</dbReference>
<evidence type="ECO:0000313" key="10">
    <source>
        <dbReference type="Proteomes" id="UP001595617"/>
    </source>
</evidence>
<dbReference type="InterPro" id="IPR027705">
    <property type="entry name" value="Flotillin_fam"/>
</dbReference>
<keyword evidence="5 7" id="KW-0472">Membrane</keyword>
<comment type="similarity">
    <text evidence="3">Belongs to the band 7/mec-2 family. Flotillin subfamily.</text>
</comment>
<dbReference type="CDD" id="cd03399">
    <property type="entry name" value="SPFH_flotillin"/>
    <property type="match status" value="1"/>
</dbReference>
<evidence type="ECO:0000256" key="1">
    <source>
        <dbReference type="ARBA" id="ARBA00004167"/>
    </source>
</evidence>
<reference evidence="10" key="1">
    <citation type="journal article" date="2019" name="Int. J. Syst. Evol. Microbiol.">
        <title>The Global Catalogue of Microorganisms (GCM) 10K type strain sequencing project: providing services to taxonomists for standard genome sequencing and annotation.</title>
        <authorList>
            <consortium name="The Broad Institute Genomics Platform"/>
            <consortium name="The Broad Institute Genome Sequencing Center for Infectious Disease"/>
            <person name="Wu L."/>
            <person name="Ma J."/>
        </authorList>
    </citation>
    <scope>NUCLEOTIDE SEQUENCE [LARGE SCALE GENOMIC DNA]</scope>
    <source>
        <strain evidence="10">IBRC 10765</strain>
    </source>
</reference>
<dbReference type="SUPFAM" id="SSF117892">
    <property type="entry name" value="Band 7/SPFH domain"/>
    <property type="match status" value="1"/>
</dbReference>
<evidence type="ECO:0000259" key="8">
    <source>
        <dbReference type="SMART" id="SM00244"/>
    </source>
</evidence>
<dbReference type="Gene3D" id="3.30.479.30">
    <property type="entry name" value="Band 7 domain"/>
    <property type="match status" value="1"/>
</dbReference>
<evidence type="ECO:0000256" key="2">
    <source>
        <dbReference type="ARBA" id="ARBA00004236"/>
    </source>
</evidence>
<dbReference type="InterPro" id="IPR031905">
    <property type="entry name" value="Flotillin_C"/>
</dbReference>
<evidence type="ECO:0000256" key="4">
    <source>
        <dbReference type="ARBA" id="ARBA00022475"/>
    </source>
</evidence>
<evidence type="ECO:0000256" key="5">
    <source>
        <dbReference type="ARBA" id="ARBA00023136"/>
    </source>
</evidence>
<sequence length="547" mass="59810">MANAAVWIIIGLIVLAVVIAILAKFYERGTREVSLVRTGVGGRKVVLDGGVLAIPYFHDVARVNMQTLRLEVKRHGNGSLITQDRLRVDVGVEFYVSVIATPDGVAQAAQTLGNRTFQADKLRELIEGKLIDALRSVAATFTMDELHEKRGEFVSKVRGHLLESLERNGLALDSVSLTDMDQTPFNALDENNAFNAEGMRKLAEVIAKSKKDRANIDADADVSVRRSALEVAKRKLDLDLEEEQAKIAQIQQIETLKAAQISEVAARKADSERAAAQARINMESAIRSADIEREQRLRQAEIERDRMLEEAEVKRQLALELLQQERDIQLSAKSQEESKAQALADEARALAVRAAELVVTEKALADADRAKRIAEVKAEQEAAVAGIRVRMAAESERIASADRAKARVAEANAEKESRALRTEASKAEMLAEAEGRAAMVAAENNINEHIVAMKLEQARLEALPKIVAEMVKPAEKIDSIKIHQITGLGQREPGPVGSAEKPVVNQALDSILGMAVQLPALRKIGEELGLSVDTSLETVRPEKSAKK</sequence>
<comment type="caution">
    <text evidence="9">The sequence shown here is derived from an EMBL/GenBank/DDBJ whole genome shotgun (WGS) entry which is preliminary data.</text>
</comment>
<dbReference type="RefSeq" id="WP_380693606.1">
    <property type="nucleotide sequence ID" value="NZ_JBHRYR010000002.1"/>
</dbReference>
<dbReference type="Proteomes" id="UP001595617">
    <property type="component" value="Unassembled WGS sequence"/>
</dbReference>
<comment type="subcellular location">
    <subcellularLocation>
        <location evidence="2">Cell membrane</location>
    </subcellularLocation>
    <subcellularLocation>
        <location evidence="1">Membrane</location>
        <topology evidence="1">Single-pass membrane protein</topology>
    </subcellularLocation>
</comment>